<dbReference type="RefSeq" id="WP_210663087.1">
    <property type="nucleotide sequence ID" value="NZ_JAGKQQ010000002.1"/>
</dbReference>
<evidence type="ECO:0000313" key="2">
    <source>
        <dbReference type="EMBL" id="MBP3960747.1"/>
    </source>
</evidence>
<name>A0ABS5C530_9BACT</name>
<dbReference type="PANTHER" id="PTHR12837">
    <property type="entry name" value="POLY ADP-RIBOSE GLYCOHYDROLASE"/>
    <property type="match status" value="1"/>
</dbReference>
<accession>A0ABS5C530</accession>
<dbReference type="InterPro" id="IPR046372">
    <property type="entry name" value="PARG_cat_C"/>
</dbReference>
<comment type="caution">
    <text evidence="2">The sequence shown here is derived from an EMBL/GenBank/DDBJ whole genome shotgun (WGS) entry which is preliminary data.</text>
</comment>
<feature type="domain" description="PARG catalytic Macro" evidence="1">
    <location>
        <begin position="197"/>
        <end position="284"/>
    </location>
</feature>
<evidence type="ECO:0000313" key="3">
    <source>
        <dbReference type="Proteomes" id="UP000676565"/>
    </source>
</evidence>
<protein>
    <recommendedName>
        <fullName evidence="1">PARG catalytic Macro domain-containing protein</fullName>
    </recommendedName>
</protein>
<evidence type="ECO:0000259" key="1">
    <source>
        <dbReference type="Pfam" id="PF05028"/>
    </source>
</evidence>
<dbReference type="InterPro" id="IPR007724">
    <property type="entry name" value="Poly_GlycHdrlase"/>
</dbReference>
<dbReference type="Proteomes" id="UP000676565">
    <property type="component" value="Unassembled WGS sequence"/>
</dbReference>
<dbReference type="PANTHER" id="PTHR12837:SF0">
    <property type="entry name" value="POLY(ADP-RIBOSE) GLYCOHYDROLASE"/>
    <property type="match status" value="1"/>
</dbReference>
<keyword evidence="3" id="KW-1185">Reference proteome</keyword>
<sequence length="333" mass="36176">MSEIPEPICRREFDTAALVAEFPPRFYHPNKKIVYGISCPLDSVHSGRITFSRWSALELPTEVPQNAIAIESREDYFGYEPVPAGAARVEWYLNFSHYDLFCAYSGALFAQDEMQVTEHPALGSLRESLLKSDLEPLTVKDGTPTPALVAGVERRCRVAINPDASLGRPVGLYGNNFTRAKPDAIARATEPLVPPTITNVLAMEAPTGGSGRYARNEIEYILRTAYTGFVATRIESARLSASPEVVIHTGYWGCGAYGGHRTLMALLQILAARMAKLDRLVFHTGDAAGSATFNNALTVAERDLGLGTSPTPLAAVIDKLDAMAFRWGVGDGN</sequence>
<reference evidence="2 3" key="1">
    <citation type="submission" date="2021-04" db="EMBL/GenBank/DDBJ databases">
        <authorList>
            <person name="Ivanova A."/>
        </authorList>
    </citation>
    <scope>NUCLEOTIDE SEQUENCE [LARGE SCALE GENOMIC DNA]</scope>
    <source>
        <strain evidence="2 3">G18</strain>
    </source>
</reference>
<dbReference type="Pfam" id="PF05028">
    <property type="entry name" value="PARG_cat_C"/>
    <property type="match status" value="1"/>
</dbReference>
<organism evidence="2 3">
    <name type="scientific">Gemmata palustris</name>
    <dbReference type="NCBI Taxonomy" id="2822762"/>
    <lineage>
        <taxon>Bacteria</taxon>
        <taxon>Pseudomonadati</taxon>
        <taxon>Planctomycetota</taxon>
        <taxon>Planctomycetia</taxon>
        <taxon>Gemmatales</taxon>
        <taxon>Gemmataceae</taxon>
        <taxon>Gemmata</taxon>
    </lineage>
</organism>
<proteinExistence type="predicted"/>
<dbReference type="EMBL" id="JAGKQQ010000002">
    <property type="protein sequence ID" value="MBP3960747.1"/>
    <property type="molecule type" value="Genomic_DNA"/>
</dbReference>
<gene>
    <name evidence="2" type="ORF">J8F10_36460</name>
</gene>